<feature type="compositionally biased region" description="Basic and acidic residues" evidence="1">
    <location>
        <begin position="74"/>
        <end position="86"/>
    </location>
</feature>
<protein>
    <submittedName>
        <fullName evidence="2">Uncharacterized protein</fullName>
    </submittedName>
</protein>
<keyword evidence="3" id="KW-1185">Reference proteome</keyword>
<organism evidence="2 3">
    <name type="scientific">Papiliotrema laurentii</name>
    <name type="common">Cryptococcus laurentii</name>
    <dbReference type="NCBI Taxonomy" id="5418"/>
    <lineage>
        <taxon>Eukaryota</taxon>
        <taxon>Fungi</taxon>
        <taxon>Dikarya</taxon>
        <taxon>Basidiomycota</taxon>
        <taxon>Agaricomycotina</taxon>
        <taxon>Tremellomycetes</taxon>
        <taxon>Tremellales</taxon>
        <taxon>Rhynchogastremaceae</taxon>
        <taxon>Papiliotrema</taxon>
    </lineage>
</organism>
<feature type="region of interest" description="Disordered" evidence="1">
    <location>
        <begin position="1"/>
        <end position="62"/>
    </location>
</feature>
<name>A0AAD9CUH6_PAPLA</name>
<gene>
    <name evidence="2" type="ORF">DB88DRAFT_475608</name>
</gene>
<evidence type="ECO:0000256" key="1">
    <source>
        <dbReference type="SAM" id="MobiDB-lite"/>
    </source>
</evidence>
<sequence length="125" mass="13459">MPAQPRCCGLPLGFPKARGGPNTFDGTSGGPKTDGLPTSPIRPESSDPPDPEPGAEFISGGPWDLHTCALTREPSHDLLKPVRRDNPPTATEKPMTKIFGGQTEFTEENMDTNPWGRKFDFGLSP</sequence>
<evidence type="ECO:0000313" key="3">
    <source>
        <dbReference type="Proteomes" id="UP001182556"/>
    </source>
</evidence>
<dbReference type="EMBL" id="JAODAN010000012">
    <property type="protein sequence ID" value="KAK1921069.1"/>
    <property type="molecule type" value="Genomic_DNA"/>
</dbReference>
<proteinExistence type="predicted"/>
<reference evidence="2" key="1">
    <citation type="submission" date="2023-02" db="EMBL/GenBank/DDBJ databases">
        <title>Identification and recombinant expression of a fungal hydrolase from Papiliotrema laurentii that hydrolyzes apple cutin and clears colloidal polyester polyurethane.</title>
        <authorList>
            <consortium name="DOE Joint Genome Institute"/>
            <person name="Roman V.A."/>
            <person name="Bojanowski C."/>
            <person name="Crable B.R."/>
            <person name="Wagner D.N."/>
            <person name="Hung C.S."/>
            <person name="Nadeau L.J."/>
            <person name="Schratz L."/>
            <person name="Haridas S."/>
            <person name="Pangilinan J."/>
            <person name="Lipzen A."/>
            <person name="Na H."/>
            <person name="Yan M."/>
            <person name="Ng V."/>
            <person name="Grigoriev I.V."/>
            <person name="Spatafora J.W."/>
            <person name="Barlow D."/>
            <person name="Biffinger J."/>
            <person name="Kelley-Loughnane N."/>
            <person name="Varaljay V.A."/>
            <person name="Crookes-Goodson W.J."/>
        </authorList>
    </citation>
    <scope>NUCLEOTIDE SEQUENCE</scope>
    <source>
        <strain evidence="2">5307AH</strain>
    </source>
</reference>
<dbReference type="Proteomes" id="UP001182556">
    <property type="component" value="Unassembled WGS sequence"/>
</dbReference>
<feature type="region of interest" description="Disordered" evidence="1">
    <location>
        <begin position="74"/>
        <end position="125"/>
    </location>
</feature>
<accession>A0AAD9CUH6</accession>
<evidence type="ECO:0000313" key="2">
    <source>
        <dbReference type="EMBL" id="KAK1921069.1"/>
    </source>
</evidence>
<comment type="caution">
    <text evidence="2">The sequence shown here is derived from an EMBL/GenBank/DDBJ whole genome shotgun (WGS) entry which is preliminary data.</text>
</comment>
<dbReference type="AlphaFoldDB" id="A0AAD9CUH6"/>